<accession>A0AAW2Q1G3</accession>
<organism evidence="1">
    <name type="scientific">Sesamum radiatum</name>
    <name type="common">Black benniseed</name>
    <dbReference type="NCBI Taxonomy" id="300843"/>
    <lineage>
        <taxon>Eukaryota</taxon>
        <taxon>Viridiplantae</taxon>
        <taxon>Streptophyta</taxon>
        <taxon>Embryophyta</taxon>
        <taxon>Tracheophyta</taxon>
        <taxon>Spermatophyta</taxon>
        <taxon>Magnoliopsida</taxon>
        <taxon>eudicotyledons</taxon>
        <taxon>Gunneridae</taxon>
        <taxon>Pentapetalae</taxon>
        <taxon>asterids</taxon>
        <taxon>lamiids</taxon>
        <taxon>Lamiales</taxon>
        <taxon>Pedaliaceae</taxon>
        <taxon>Sesamum</taxon>
    </lineage>
</organism>
<proteinExistence type="predicted"/>
<comment type="caution">
    <text evidence="1">The sequence shown here is derived from an EMBL/GenBank/DDBJ whole genome shotgun (WGS) entry which is preliminary data.</text>
</comment>
<name>A0AAW2Q1G3_SESRA</name>
<dbReference type="AlphaFoldDB" id="A0AAW2Q1G3"/>
<dbReference type="PANTHER" id="PTHR33116">
    <property type="entry name" value="REVERSE TRANSCRIPTASE ZINC-BINDING DOMAIN-CONTAINING PROTEIN-RELATED-RELATED"/>
    <property type="match status" value="1"/>
</dbReference>
<dbReference type="PANTHER" id="PTHR33116:SF86">
    <property type="entry name" value="REVERSE TRANSCRIPTASE DOMAIN-CONTAINING PROTEIN"/>
    <property type="match status" value="1"/>
</dbReference>
<reference evidence="1" key="2">
    <citation type="journal article" date="2024" name="Plant">
        <title>Genomic evolution and insights into agronomic trait innovations of Sesamum species.</title>
        <authorList>
            <person name="Miao H."/>
            <person name="Wang L."/>
            <person name="Qu L."/>
            <person name="Liu H."/>
            <person name="Sun Y."/>
            <person name="Le M."/>
            <person name="Wang Q."/>
            <person name="Wei S."/>
            <person name="Zheng Y."/>
            <person name="Lin W."/>
            <person name="Duan Y."/>
            <person name="Cao H."/>
            <person name="Xiong S."/>
            <person name="Wang X."/>
            <person name="Wei L."/>
            <person name="Li C."/>
            <person name="Ma Q."/>
            <person name="Ju M."/>
            <person name="Zhao R."/>
            <person name="Li G."/>
            <person name="Mu C."/>
            <person name="Tian Q."/>
            <person name="Mei H."/>
            <person name="Zhang T."/>
            <person name="Gao T."/>
            <person name="Zhang H."/>
        </authorList>
    </citation>
    <scope>NUCLEOTIDE SEQUENCE</scope>
    <source>
        <strain evidence="1">G02</strain>
    </source>
</reference>
<evidence type="ECO:0008006" key="2">
    <source>
        <dbReference type="Google" id="ProtNLM"/>
    </source>
</evidence>
<dbReference type="EMBL" id="JACGWJ010000016">
    <property type="protein sequence ID" value="KAL0361578.1"/>
    <property type="molecule type" value="Genomic_DNA"/>
</dbReference>
<sequence length="252" mass="28699">MLSGQKYGYFHSPVESPSKGPPIPVFFLFCPEVLSSLISSAKRAGELKGMAISNGGLWVSHLLFADDTLIFYQATTEAMGCIKRILKTLEAASGLQVNLEKSFVVLRKNFPIEGWEDIAGMLGVRVKTRHDKYLDMPVVVGQSKREVLLHLKYRVWTRLQSWKCKNLSQAGKAVLLKSIIHTMPTYLMSCFLFPVSICHEIEGLMVDFFWHNKRVRKIHWIAWNKRCARREAGGLGFRKVRDFNLAILAKQL</sequence>
<reference evidence="1" key="1">
    <citation type="submission" date="2020-06" db="EMBL/GenBank/DDBJ databases">
        <authorList>
            <person name="Li T."/>
            <person name="Hu X."/>
            <person name="Zhang T."/>
            <person name="Song X."/>
            <person name="Zhang H."/>
            <person name="Dai N."/>
            <person name="Sheng W."/>
            <person name="Hou X."/>
            <person name="Wei L."/>
        </authorList>
    </citation>
    <scope>NUCLEOTIDE SEQUENCE</scope>
    <source>
        <strain evidence="1">G02</strain>
        <tissue evidence="1">Leaf</tissue>
    </source>
</reference>
<gene>
    <name evidence="1" type="ORF">Sradi_3842300</name>
</gene>
<evidence type="ECO:0000313" key="1">
    <source>
        <dbReference type="EMBL" id="KAL0361578.1"/>
    </source>
</evidence>
<protein>
    <recommendedName>
        <fullName evidence="2">Reverse transcriptase domain-containing protein</fullName>
    </recommendedName>
</protein>